<proteinExistence type="predicted"/>
<protein>
    <submittedName>
        <fullName evidence="5">Surface antigen variable number repeat-containing protein</fullName>
    </submittedName>
</protein>
<feature type="domain" description="POTRA" evidence="4">
    <location>
        <begin position="29"/>
        <end position="96"/>
    </location>
</feature>
<dbReference type="EMBL" id="CP018800">
    <property type="protein sequence ID" value="ATX83106.1"/>
    <property type="molecule type" value="Genomic_DNA"/>
</dbReference>
<dbReference type="InterPro" id="IPR000184">
    <property type="entry name" value="Bac_surfAg_D15"/>
</dbReference>
<evidence type="ECO:0000259" key="3">
    <source>
        <dbReference type="Pfam" id="PF01103"/>
    </source>
</evidence>
<evidence type="ECO:0000313" key="5">
    <source>
        <dbReference type="EMBL" id="ATX83106.1"/>
    </source>
</evidence>
<organism evidence="5 6">
    <name type="scientific">Mariprofundus ferrinatatus</name>
    <dbReference type="NCBI Taxonomy" id="1921087"/>
    <lineage>
        <taxon>Bacteria</taxon>
        <taxon>Pseudomonadati</taxon>
        <taxon>Pseudomonadota</taxon>
        <taxon>Candidatius Mariprofundia</taxon>
        <taxon>Mariprofundales</taxon>
        <taxon>Mariprofundaceae</taxon>
        <taxon>Mariprofundus</taxon>
    </lineage>
</organism>
<dbReference type="Pfam" id="PF07244">
    <property type="entry name" value="POTRA"/>
    <property type="match status" value="1"/>
</dbReference>
<feature type="domain" description="Bacterial surface antigen (D15)" evidence="3">
    <location>
        <begin position="151"/>
        <end position="425"/>
    </location>
</feature>
<reference evidence="5 6" key="1">
    <citation type="submission" date="2016-12" db="EMBL/GenBank/DDBJ databases">
        <title>Isolation and genomic insights into novel planktonic Zetaproteobacteria from stratified waters of the Chesapeake Bay.</title>
        <authorList>
            <person name="McAllister S.M."/>
            <person name="Kato S."/>
            <person name="Chan C.S."/>
            <person name="Chiu B.K."/>
            <person name="Field E.K."/>
        </authorList>
    </citation>
    <scope>NUCLEOTIDE SEQUENCE [LARGE SCALE GENOMIC DNA]</scope>
    <source>
        <strain evidence="5 6">CP-8</strain>
    </source>
</reference>
<dbReference type="InterPro" id="IPR010827">
    <property type="entry name" value="BamA/TamA_POTRA"/>
</dbReference>
<evidence type="ECO:0000256" key="2">
    <source>
        <dbReference type="ARBA" id="ARBA00023136"/>
    </source>
</evidence>
<gene>
    <name evidence="5" type="ORF">Ga0123462_2277</name>
</gene>
<name>A0A2K8LFQ3_9PROT</name>
<accession>A0A2K8LFQ3</accession>
<dbReference type="Gene3D" id="2.40.160.50">
    <property type="entry name" value="membrane protein fhac: a member of the omp85/tpsb transporter family"/>
    <property type="match status" value="1"/>
</dbReference>
<keyword evidence="6" id="KW-1185">Reference proteome</keyword>
<dbReference type="AlphaFoldDB" id="A0A2K8LFQ3"/>
<dbReference type="Gene3D" id="3.10.20.310">
    <property type="entry name" value="membrane protein fhac"/>
    <property type="match status" value="1"/>
</dbReference>
<evidence type="ECO:0000313" key="6">
    <source>
        <dbReference type="Proteomes" id="UP000231637"/>
    </source>
</evidence>
<dbReference type="Pfam" id="PF01103">
    <property type="entry name" value="Omp85"/>
    <property type="match status" value="1"/>
</dbReference>
<evidence type="ECO:0000259" key="4">
    <source>
        <dbReference type="Pfam" id="PF07244"/>
    </source>
</evidence>
<dbReference type="RefSeq" id="WP_157821346.1">
    <property type="nucleotide sequence ID" value="NZ_CP018800.1"/>
</dbReference>
<dbReference type="OrthoDB" id="9769707at2"/>
<evidence type="ECO:0000256" key="1">
    <source>
        <dbReference type="ARBA" id="ARBA00004370"/>
    </source>
</evidence>
<comment type="subcellular location">
    <subcellularLocation>
        <location evidence="1">Membrane</location>
    </subcellularLocation>
</comment>
<keyword evidence="2" id="KW-0472">Membrane</keyword>
<dbReference type="GO" id="GO:0019867">
    <property type="term" value="C:outer membrane"/>
    <property type="evidence" value="ECO:0007669"/>
    <property type="project" value="InterPro"/>
</dbReference>
<sequence length="425" mass="46733">MRRLSKIAGLLLLSILIIDAVYAQPLEQVHGINIEGIDRTQEITVLRELPFSVGAVWREGFAEVAERRLRNLGIFSKAVVTAPDENGNVTVYLKERWSLWVLPQVSRKDNGASSAAVAVDEYNLWGLNHHARMAYRRDTGSNFSALQGSSYEAAYDWRRVDDSKLNISVSGSSGRSLYDTYNQGIHSAQYLQTGRSATLLLSYALGDVPDEGWSVRGGFTASNATYRFISGTPQADVVGHRIRALLAGVSYSRMNDRITWLSGNAFDYSLSAAHKGLGSTVNSYSHTASWRDYYTFSGQNTFNVRLNGGLVTGNVLRSGLFDLGNRDGLRGYYPGELQGTHYLFGSLEGRFPIREDSNLQLVTFADLGKIGGRAGASVTRGLAVGAGGGFRWTLRWLARGTIRGDVAYGFATKKWRFYLGTGQAF</sequence>
<dbReference type="Proteomes" id="UP000231637">
    <property type="component" value="Chromosome"/>
</dbReference>
<dbReference type="KEGG" id="mfn:Ga0123462_2277"/>